<evidence type="ECO:0000313" key="2">
    <source>
        <dbReference type="Proteomes" id="UP000502298"/>
    </source>
</evidence>
<dbReference type="AlphaFoldDB" id="A0A6H2EMT2"/>
<dbReference type="Proteomes" id="UP000502298">
    <property type="component" value="Chromosome"/>
</dbReference>
<protein>
    <submittedName>
        <fullName evidence="1">Virulence RhuM family protein</fullName>
    </submittedName>
</protein>
<dbReference type="InterPro" id="IPR011204">
    <property type="entry name" value="Virulence_RhuM-like"/>
</dbReference>
<dbReference type="PANTHER" id="PTHR35810:SF1">
    <property type="entry name" value="CYTOPLASMIC PROTEIN"/>
    <property type="match status" value="1"/>
</dbReference>
<dbReference type="RefSeq" id="WP_168918305.1">
    <property type="nucleotide sequence ID" value="NZ_CP050804.1"/>
</dbReference>
<reference evidence="1 2" key="1">
    <citation type="submission" date="2020-03" db="EMBL/GenBank/DDBJ databases">
        <title>Complete genome of Arcanobacterium buesumensis sp. nov. strain 2701.</title>
        <authorList>
            <person name="Borowiak M."/>
            <person name="Alssahen M."/>
            <person name="Laemmler C."/>
            <person name="Malorny B."/>
            <person name="Hassan A."/>
            <person name="Prenger-Berninghoff E."/>
            <person name="Ploetz M."/>
            <person name="Abdulmawjood A."/>
        </authorList>
    </citation>
    <scope>NUCLEOTIDE SEQUENCE [LARGE SCALE GENOMIC DNA]</scope>
    <source>
        <strain evidence="1 2">2701</strain>
    </source>
</reference>
<dbReference type="KEGG" id="arca:HC352_07595"/>
<dbReference type="PIRSF" id="PIRSF015268">
    <property type="entry name" value="Virulence_RhuM"/>
    <property type="match status" value="1"/>
</dbReference>
<dbReference type="EMBL" id="CP050804">
    <property type="protein sequence ID" value="QJC22383.1"/>
    <property type="molecule type" value="Genomic_DNA"/>
</dbReference>
<keyword evidence="2" id="KW-1185">Reference proteome</keyword>
<proteinExistence type="predicted"/>
<dbReference type="PANTHER" id="PTHR35810">
    <property type="entry name" value="CYTOPLASMIC PROTEIN-RELATED"/>
    <property type="match status" value="1"/>
</dbReference>
<sequence length="338" mass="38732">MTNLPELPAGELLFYSDDDGDIQLHVYLENESVWLTQGQMAELFQRDKSVISRHIRNIFTEGELDEQSVVANFATTAADGKSYTVTYYNLDVIISVGYRVKSLAGTKFRQWATGRIREYIVKGFTMDDKRLADGPDKYWRELLERIRDIRSSERRLYQQVLDLYATSVDYDPNTPESREFFATIQNKLHYAAHGHTAAEIIYSRADASQPYMGLTIVAHDNPRSSDVVVAKNYLSEEEISRLNLIVSAYFDAAELRAKLHQVTRMADWLTHLTNMLQAMEAPILSNAGKISKKQADNHALAELKKYKSRTASQVTDVDRDYLSYIKDAQKRVTKNEHQ</sequence>
<accession>A0A6H2EMT2</accession>
<dbReference type="Pfam" id="PF13310">
    <property type="entry name" value="Virulence_RhuM"/>
    <property type="match status" value="1"/>
</dbReference>
<name>A0A6H2EMT2_9ACTO</name>
<gene>
    <name evidence="1" type="ORF">HC352_07595</name>
</gene>
<organism evidence="1 2">
    <name type="scientific">Arcanobacterium buesumense</name>
    <dbReference type="NCBI Taxonomy" id="2722751"/>
    <lineage>
        <taxon>Bacteria</taxon>
        <taxon>Bacillati</taxon>
        <taxon>Actinomycetota</taxon>
        <taxon>Actinomycetes</taxon>
        <taxon>Actinomycetales</taxon>
        <taxon>Actinomycetaceae</taxon>
        <taxon>Arcanobacterium</taxon>
    </lineage>
</organism>
<evidence type="ECO:0000313" key="1">
    <source>
        <dbReference type="EMBL" id="QJC22383.1"/>
    </source>
</evidence>